<keyword evidence="4" id="KW-0150">Chloroplast</keyword>
<evidence type="ECO:0000256" key="18">
    <source>
        <dbReference type="SAM" id="Phobius"/>
    </source>
</evidence>
<accession>A0A1Y2M6D7</accession>
<dbReference type="InterPro" id="IPR027417">
    <property type="entry name" value="P-loop_NTPase"/>
</dbReference>
<keyword evidence="10" id="KW-1002">Plastid outer membrane</keyword>
<evidence type="ECO:0000256" key="5">
    <source>
        <dbReference type="ARBA" id="ARBA00022640"/>
    </source>
</evidence>
<evidence type="ECO:0000256" key="15">
    <source>
        <dbReference type="ARBA" id="ARBA00023136"/>
    </source>
</evidence>
<dbReference type="GO" id="GO:0016020">
    <property type="term" value="C:membrane"/>
    <property type="evidence" value="ECO:0007669"/>
    <property type="project" value="UniProtKB-SubCell"/>
</dbReference>
<evidence type="ECO:0000256" key="8">
    <source>
        <dbReference type="ARBA" id="ARBA00022741"/>
    </source>
</evidence>
<feature type="region of interest" description="Disordered" evidence="17">
    <location>
        <begin position="307"/>
        <end position="326"/>
    </location>
</feature>
<keyword evidence="7" id="KW-0479">Metal-binding</keyword>
<dbReference type="PANTHER" id="PTHR10903">
    <property type="entry name" value="GTPASE, IMAP FAMILY MEMBER-RELATED"/>
    <property type="match status" value="1"/>
</dbReference>
<evidence type="ECO:0000313" key="21">
    <source>
        <dbReference type="Proteomes" id="UP000193240"/>
    </source>
</evidence>
<dbReference type="SUPFAM" id="SSF52540">
    <property type="entry name" value="P-loop containing nucleoside triphosphate hydrolases"/>
    <property type="match status" value="1"/>
</dbReference>
<keyword evidence="14" id="KW-0342">GTP-binding</keyword>
<keyword evidence="3" id="KW-0813">Transport</keyword>
<evidence type="ECO:0000259" key="19">
    <source>
        <dbReference type="Pfam" id="PF04548"/>
    </source>
</evidence>
<dbReference type="Gene3D" id="3.40.50.300">
    <property type="entry name" value="P-loop containing nucleotide triphosphate hydrolases"/>
    <property type="match status" value="1"/>
</dbReference>
<keyword evidence="6 18" id="KW-0812">Transmembrane</keyword>
<proteinExistence type="predicted"/>
<evidence type="ECO:0000256" key="13">
    <source>
        <dbReference type="ARBA" id="ARBA00022989"/>
    </source>
</evidence>
<sequence length="386" mass="42872">MAIGTLESKCKVEGLPAIRPKDVVIVVMGTTGAGKSSFIQQCTQDRSSSIGNSLQSCTTRVAIHSTEIDGRTVHLIDTPGFNDTLRSDGETLQELAYWLIAASEHGFRLSGIVYLHCIADTRFHRSSQQSLDLFKAICGADAFRGAVVATTMWDRMMWNIDKANRRQAQLKEKIQEDMLPCGAKLWALSAAGVDAQKVIRHIVRKDMRLTLALQTEVIDHGYSLQETQAGKILYGDVLRSFQRIDTSIDSCKEEAAAAMLASLNVTCDSLRSSWEKRIHEEDEAFERIQKEYEDVLQLYQISDEESRAGKVPPTLPASTVDSTPDEDLSAELENLRRLREGMVMRRRHRLDRRRYSAHGWGVTALSVVGTGLAVGQLVAAVSCNVM</sequence>
<dbReference type="AlphaFoldDB" id="A0A1Y2M6D7"/>
<dbReference type="Proteomes" id="UP000193240">
    <property type="component" value="Unassembled WGS sequence"/>
</dbReference>
<dbReference type="EMBL" id="KZ107840">
    <property type="protein sequence ID" value="OSS51640.1"/>
    <property type="molecule type" value="Genomic_DNA"/>
</dbReference>
<protein>
    <recommendedName>
        <fullName evidence="19">AIG1-type G domain-containing protein</fullName>
    </recommendedName>
</protein>
<evidence type="ECO:0000256" key="16">
    <source>
        <dbReference type="ARBA" id="ARBA00024013"/>
    </source>
</evidence>
<dbReference type="GO" id="GO:0005525">
    <property type="term" value="F:GTP binding"/>
    <property type="evidence" value="ECO:0007669"/>
    <property type="project" value="UniProtKB-KW"/>
</dbReference>
<keyword evidence="15 18" id="KW-0472">Membrane</keyword>
<keyword evidence="12" id="KW-0653">Protein transport</keyword>
<comment type="subcellular location">
    <subcellularLocation>
        <location evidence="2">Membrane</location>
        <topology evidence="2">Single-pass membrane protein</topology>
    </subcellularLocation>
    <subcellularLocation>
        <location evidence="16">Plastid</location>
        <location evidence="16">Chloroplast outer membrane</location>
    </subcellularLocation>
</comment>
<dbReference type="GO" id="GO:0046872">
    <property type="term" value="F:metal ion binding"/>
    <property type="evidence" value="ECO:0007669"/>
    <property type="project" value="UniProtKB-KW"/>
</dbReference>
<feature type="transmembrane region" description="Helical" evidence="18">
    <location>
        <begin position="355"/>
        <end position="379"/>
    </location>
</feature>
<evidence type="ECO:0000256" key="9">
    <source>
        <dbReference type="ARBA" id="ARBA00022801"/>
    </source>
</evidence>
<dbReference type="InParanoid" id="A0A1Y2M6D7"/>
<evidence type="ECO:0000256" key="7">
    <source>
        <dbReference type="ARBA" id="ARBA00022723"/>
    </source>
</evidence>
<dbReference type="CDD" id="cd00882">
    <property type="entry name" value="Ras_like_GTPase"/>
    <property type="match status" value="1"/>
</dbReference>
<dbReference type="InterPro" id="IPR006703">
    <property type="entry name" value="G_AIG1"/>
</dbReference>
<dbReference type="PANTHER" id="PTHR10903:SF135">
    <property type="entry name" value="TRANSLOCASE OF CHLOROPLAST 120, CHLOROPLASTIC-RELATED"/>
    <property type="match status" value="1"/>
</dbReference>
<evidence type="ECO:0000313" key="20">
    <source>
        <dbReference type="EMBL" id="OSS51640.1"/>
    </source>
</evidence>
<dbReference type="Pfam" id="PF04548">
    <property type="entry name" value="AIG1"/>
    <property type="match status" value="1"/>
</dbReference>
<evidence type="ECO:0000256" key="4">
    <source>
        <dbReference type="ARBA" id="ARBA00022528"/>
    </source>
</evidence>
<dbReference type="GO" id="GO:0016787">
    <property type="term" value="F:hydrolase activity"/>
    <property type="evidence" value="ECO:0007669"/>
    <property type="project" value="UniProtKB-KW"/>
</dbReference>
<keyword evidence="9" id="KW-0378">Hydrolase</keyword>
<comment type="cofactor">
    <cofactor evidence="1">
        <name>Mg(2+)</name>
        <dbReference type="ChEBI" id="CHEBI:18420"/>
    </cofactor>
</comment>
<gene>
    <name evidence="20" type="ORF">B5807_03850</name>
</gene>
<evidence type="ECO:0000256" key="2">
    <source>
        <dbReference type="ARBA" id="ARBA00004167"/>
    </source>
</evidence>
<evidence type="ECO:0000256" key="1">
    <source>
        <dbReference type="ARBA" id="ARBA00001946"/>
    </source>
</evidence>
<keyword evidence="21" id="KW-1185">Reference proteome</keyword>
<keyword evidence="13 18" id="KW-1133">Transmembrane helix</keyword>
<evidence type="ECO:0000256" key="11">
    <source>
        <dbReference type="ARBA" id="ARBA00022842"/>
    </source>
</evidence>
<dbReference type="InterPro" id="IPR045058">
    <property type="entry name" value="GIMA/IAN/Toc"/>
</dbReference>
<evidence type="ECO:0000256" key="14">
    <source>
        <dbReference type="ARBA" id="ARBA00023134"/>
    </source>
</evidence>
<evidence type="ECO:0000256" key="3">
    <source>
        <dbReference type="ARBA" id="ARBA00022448"/>
    </source>
</evidence>
<keyword evidence="11" id="KW-0460">Magnesium</keyword>
<evidence type="ECO:0000256" key="10">
    <source>
        <dbReference type="ARBA" id="ARBA00022805"/>
    </source>
</evidence>
<feature type="domain" description="AIG1-type G" evidence="19">
    <location>
        <begin position="25"/>
        <end position="154"/>
    </location>
</feature>
<name>A0A1Y2M6D7_EPING</name>
<dbReference type="OMA" id="CTKPPER"/>
<keyword evidence="5" id="KW-0934">Plastid</keyword>
<evidence type="ECO:0000256" key="12">
    <source>
        <dbReference type="ARBA" id="ARBA00022927"/>
    </source>
</evidence>
<organism evidence="20 21">
    <name type="scientific">Epicoccum nigrum</name>
    <name type="common">Soil fungus</name>
    <name type="synonym">Epicoccum purpurascens</name>
    <dbReference type="NCBI Taxonomy" id="105696"/>
    <lineage>
        <taxon>Eukaryota</taxon>
        <taxon>Fungi</taxon>
        <taxon>Dikarya</taxon>
        <taxon>Ascomycota</taxon>
        <taxon>Pezizomycotina</taxon>
        <taxon>Dothideomycetes</taxon>
        <taxon>Pleosporomycetidae</taxon>
        <taxon>Pleosporales</taxon>
        <taxon>Pleosporineae</taxon>
        <taxon>Didymellaceae</taxon>
        <taxon>Epicoccum</taxon>
    </lineage>
</organism>
<keyword evidence="8" id="KW-0547">Nucleotide-binding</keyword>
<evidence type="ECO:0000256" key="17">
    <source>
        <dbReference type="SAM" id="MobiDB-lite"/>
    </source>
</evidence>
<dbReference type="GO" id="GO:0015031">
    <property type="term" value="P:protein transport"/>
    <property type="evidence" value="ECO:0007669"/>
    <property type="project" value="UniProtKB-KW"/>
</dbReference>
<reference evidence="20 21" key="1">
    <citation type="journal article" date="2017" name="Genome Announc.">
        <title>Genome sequence of the saprophytic ascomycete Epicoccum nigrum ICMP 19927 strain isolated from New Zealand.</title>
        <authorList>
            <person name="Fokin M."/>
            <person name="Fleetwood D."/>
            <person name="Weir B.S."/>
            <person name="Villas-Boas S.G."/>
        </authorList>
    </citation>
    <scope>NUCLEOTIDE SEQUENCE [LARGE SCALE GENOMIC DNA]</scope>
    <source>
        <strain evidence="20 21">ICMP 19927</strain>
    </source>
</reference>
<evidence type="ECO:0000256" key="6">
    <source>
        <dbReference type="ARBA" id="ARBA00022692"/>
    </source>
</evidence>